<proteinExistence type="inferred from homology"/>
<feature type="transmembrane region" description="Helical" evidence="7">
    <location>
        <begin position="210"/>
        <end position="229"/>
    </location>
</feature>
<dbReference type="InterPro" id="IPR002656">
    <property type="entry name" value="Acyl_transf_3_dom"/>
</dbReference>
<dbReference type="GO" id="GO:0009246">
    <property type="term" value="P:enterobacterial common antigen biosynthetic process"/>
    <property type="evidence" value="ECO:0007669"/>
    <property type="project" value="TreeGrafter"/>
</dbReference>
<evidence type="ECO:0000256" key="5">
    <source>
        <dbReference type="ARBA" id="ARBA00022989"/>
    </source>
</evidence>
<dbReference type="PANTHER" id="PTHR40074:SF2">
    <property type="entry name" value="O-ACETYLTRANSFERASE WECH"/>
    <property type="match status" value="1"/>
</dbReference>
<feature type="transmembrane region" description="Helical" evidence="7">
    <location>
        <begin position="241"/>
        <end position="262"/>
    </location>
</feature>
<feature type="transmembrane region" description="Helical" evidence="7">
    <location>
        <begin position="43"/>
        <end position="64"/>
    </location>
</feature>
<feature type="transmembrane region" description="Helical" evidence="7">
    <location>
        <begin position="76"/>
        <end position="96"/>
    </location>
</feature>
<organism evidence="9 10">
    <name type="scientific">Bombilactobacillus mellis</name>
    <dbReference type="NCBI Taxonomy" id="1218508"/>
    <lineage>
        <taxon>Bacteria</taxon>
        <taxon>Bacillati</taxon>
        <taxon>Bacillota</taxon>
        <taxon>Bacilli</taxon>
        <taxon>Lactobacillales</taxon>
        <taxon>Lactobacillaceae</taxon>
        <taxon>Bombilactobacillus</taxon>
    </lineage>
</organism>
<evidence type="ECO:0000256" key="6">
    <source>
        <dbReference type="ARBA" id="ARBA00023136"/>
    </source>
</evidence>
<evidence type="ECO:0000256" key="1">
    <source>
        <dbReference type="ARBA" id="ARBA00004651"/>
    </source>
</evidence>
<dbReference type="Proteomes" id="UP000033695">
    <property type="component" value="Unassembled WGS sequence"/>
</dbReference>
<evidence type="ECO:0000256" key="3">
    <source>
        <dbReference type="ARBA" id="ARBA00022475"/>
    </source>
</evidence>
<sequence length="331" mass="39303">MNKTNIDSLDLMKIMASFLVVGIHSELFLTLDSKFHLQLLMLIARLAVPLFFISSSFFLARHLYLHKDSDFAIFNYVKRILQLYLFWLVGYGYFIIKATLDSIKMNGWLLQNLVKGILCFFLSGPRTMLLGWYLNASLFGAVFVYYWFRKKKFLGIVLASLMFILIVIFSAYVPLRSFFQIQTSFFVGPLYFYVGELLFWLYRHNFHPKLTLLVPVVFIIGLIAYYEITVVNALKANSDQLFSYPILAGILFILFLNIRINLPHARWLRNLATYMYLSHYLLMKIFYNFLYFQIHDVITRYLVIIFLVILSYLLILWLQRYRWTHILIKAY</sequence>
<evidence type="ECO:0000313" key="9">
    <source>
        <dbReference type="EMBL" id="KJY51203.1"/>
    </source>
</evidence>
<dbReference type="GO" id="GO:0016413">
    <property type="term" value="F:O-acetyltransferase activity"/>
    <property type="evidence" value="ECO:0007669"/>
    <property type="project" value="TreeGrafter"/>
</dbReference>
<evidence type="ECO:0000313" key="10">
    <source>
        <dbReference type="Proteomes" id="UP000033695"/>
    </source>
</evidence>
<feature type="transmembrane region" description="Helical" evidence="7">
    <location>
        <begin position="185"/>
        <end position="203"/>
    </location>
</feature>
<keyword evidence="4 7" id="KW-0812">Transmembrane</keyword>
<feature type="transmembrane region" description="Helical" evidence="7">
    <location>
        <begin position="274"/>
        <end position="292"/>
    </location>
</feature>
<evidence type="ECO:0000256" key="4">
    <source>
        <dbReference type="ARBA" id="ARBA00022692"/>
    </source>
</evidence>
<keyword evidence="5 7" id="KW-1133">Transmembrane helix</keyword>
<evidence type="ECO:0000259" key="8">
    <source>
        <dbReference type="Pfam" id="PF01757"/>
    </source>
</evidence>
<feature type="domain" description="Acyltransferase 3" evidence="8">
    <location>
        <begin position="7"/>
        <end position="316"/>
    </location>
</feature>
<reference evidence="9 10" key="1">
    <citation type="submission" date="2014-12" db="EMBL/GenBank/DDBJ databases">
        <title>Comparative genomics of the lactic acid bacteria isolated from the honey bee gut.</title>
        <authorList>
            <person name="Ellegaard K.M."/>
            <person name="Tamarit D."/>
            <person name="Javelind E."/>
            <person name="Olofsson T."/>
            <person name="Andersson S.G."/>
            <person name="Vasquez A."/>
        </authorList>
    </citation>
    <scope>NUCLEOTIDE SEQUENCE [LARGE SCALE GENOMIC DNA]</scope>
    <source>
        <strain evidence="9 10">Hon2</strain>
    </source>
</reference>
<evidence type="ECO:0000256" key="2">
    <source>
        <dbReference type="ARBA" id="ARBA00007400"/>
    </source>
</evidence>
<dbReference type="AlphaFoldDB" id="A0A0F4KYU8"/>
<dbReference type="OrthoDB" id="5808342at2"/>
<dbReference type="GO" id="GO:0005886">
    <property type="term" value="C:plasma membrane"/>
    <property type="evidence" value="ECO:0007669"/>
    <property type="project" value="UniProtKB-SubCell"/>
</dbReference>
<keyword evidence="3" id="KW-1003">Cell membrane</keyword>
<keyword evidence="10" id="KW-1185">Reference proteome</keyword>
<dbReference type="PATRIC" id="fig|1218508.4.peg.258"/>
<accession>A0A0F4KYU8</accession>
<feature type="transmembrane region" description="Helical" evidence="7">
    <location>
        <begin position="153"/>
        <end position="173"/>
    </location>
</feature>
<gene>
    <name evidence="9" type="ORF">JG29_02510</name>
</gene>
<name>A0A0F4KYU8_9LACO</name>
<comment type="caution">
    <text evidence="9">The sequence shown here is derived from an EMBL/GenBank/DDBJ whole genome shotgun (WGS) entry which is preliminary data.</text>
</comment>
<evidence type="ECO:0000256" key="7">
    <source>
        <dbReference type="SAM" id="Phobius"/>
    </source>
</evidence>
<protein>
    <recommendedName>
        <fullName evidence="8">Acyltransferase 3 domain-containing protein</fullName>
    </recommendedName>
</protein>
<dbReference type="Pfam" id="PF01757">
    <property type="entry name" value="Acyl_transf_3"/>
    <property type="match status" value="1"/>
</dbReference>
<dbReference type="RefSeq" id="WP_045922152.1">
    <property type="nucleotide sequence ID" value="NZ_JBHTHW010000004.1"/>
</dbReference>
<comment type="subcellular location">
    <subcellularLocation>
        <location evidence="1">Cell membrane</location>
        <topology evidence="1">Multi-pass membrane protein</topology>
    </subcellularLocation>
</comment>
<dbReference type="PANTHER" id="PTHR40074">
    <property type="entry name" value="O-ACETYLTRANSFERASE WECH"/>
    <property type="match status" value="1"/>
</dbReference>
<feature type="transmembrane region" description="Helical" evidence="7">
    <location>
        <begin position="298"/>
        <end position="318"/>
    </location>
</feature>
<feature type="transmembrane region" description="Helical" evidence="7">
    <location>
        <begin position="130"/>
        <end position="148"/>
    </location>
</feature>
<comment type="similarity">
    <text evidence="2">Belongs to the acyltransferase 3 family.</text>
</comment>
<dbReference type="EMBL" id="JXBZ01000002">
    <property type="protein sequence ID" value="KJY51203.1"/>
    <property type="molecule type" value="Genomic_DNA"/>
</dbReference>
<keyword evidence="6 7" id="KW-0472">Membrane</keyword>
<dbReference type="HOGENOM" id="CLU_055093_2_0_9"/>